<proteinExistence type="predicted"/>
<evidence type="ECO:0000313" key="2">
    <source>
        <dbReference type="EMBL" id="RZF32636.1"/>
    </source>
</evidence>
<dbReference type="AlphaFoldDB" id="A0A482WHD4"/>
<evidence type="ECO:0000313" key="3">
    <source>
        <dbReference type="Proteomes" id="UP000291343"/>
    </source>
</evidence>
<accession>A0A482WHD4</accession>
<dbReference type="EMBL" id="QKKF02036192">
    <property type="protein sequence ID" value="RZF32636.1"/>
    <property type="molecule type" value="Genomic_DNA"/>
</dbReference>
<name>A0A482WHD4_LAOST</name>
<organism evidence="2 3">
    <name type="scientific">Laodelphax striatellus</name>
    <name type="common">Small brown planthopper</name>
    <name type="synonym">Delphax striatella</name>
    <dbReference type="NCBI Taxonomy" id="195883"/>
    <lineage>
        <taxon>Eukaryota</taxon>
        <taxon>Metazoa</taxon>
        <taxon>Ecdysozoa</taxon>
        <taxon>Arthropoda</taxon>
        <taxon>Hexapoda</taxon>
        <taxon>Insecta</taxon>
        <taxon>Pterygota</taxon>
        <taxon>Neoptera</taxon>
        <taxon>Paraneoptera</taxon>
        <taxon>Hemiptera</taxon>
        <taxon>Auchenorrhyncha</taxon>
        <taxon>Fulgoroidea</taxon>
        <taxon>Delphacidae</taxon>
        <taxon>Criomorphinae</taxon>
        <taxon>Laodelphax</taxon>
    </lineage>
</organism>
<feature type="region of interest" description="Disordered" evidence="1">
    <location>
        <begin position="44"/>
        <end position="68"/>
    </location>
</feature>
<dbReference type="Proteomes" id="UP000291343">
    <property type="component" value="Unassembled WGS sequence"/>
</dbReference>
<dbReference type="InParanoid" id="A0A482WHD4"/>
<comment type="caution">
    <text evidence="2">The sequence shown here is derived from an EMBL/GenBank/DDBJ whole genome shotgun (WGS) entry which is preliminary data.</text>
</comment>
<evidence type="ECO:0000256" key="1">
    <source>
        <dbReference type="SAM" id="MobiDB-lite"/>
    </source>
</evidence>
<sequence>MKLLVENDEMFQNYVQALQRKVVTPNGNGGAESSTLQSDATHLTILPPDHHNMPYPHDDDEISRIHYR</sequence>
<protein>
    <submittedName>
        <fullName evidence="2">Uncharacterized protein</fullName>
    </submittedName>
</protein>
<reference evidence="2 3" key="1">
    <citation type="journal article" date="2017" name="Gigascience">
        <title>Genome sequence of the small brown planthopper, Laodelphax striatellus.</title>
        <authorList>
            <person name="Zhu J."/>
            <person name="Jiang F."/>
            <person name="Wang X."/>
            <person name="Yang P."/>
            <person name="Bao Y."/>
            <person name="Zhao W."/>
            <person name="Wang W."/>
            <person name="Lu H."/>
            <person name="Wang Q."/>
            <person name="Cui N."/>
            <person name="Li J."/>
            <person name="Chen X."/>
            <person name="Luo L."/>
            <person name="Yu J."/>
            <person name="Kang L."/>
            <person name="Cui F."/>
        </authorList>
    </citation>
    <scope>NUCLEOTIDE SEQUENCE [LARGE SCALE GENOMIC DNA]</scope>
    <source>
        <strain evidence="2">Lst14</strain>
    </source>
</reference>
<gene>
    <name evidence="2" type="ORF">LSTR_LSTR016235</name>
</gene>
<keyword evidence="3" id="KW-1185">Reference proteome</keyword>
<dbReference type="OrthoDB" id="115781at2759"/>